<dbReference type="OrthoDB" id="5981562at2759"/>
<dbReference type="AlphaFoldDB" id="A0A6S7IA76"/>
<dbReference type="Proteomes" id="UP001152795">
    <property type="component" value="Unassembled WGS sequence"/>
</dbReference>
<proteinExistence type="predicted"/>
<comment type="caution">
    <text evidence="1">The sequence shown here is derived from an EMBL/GenBank/DDBJ whole genome shotgun (WGS) entry which is preliminary data.</text>
</comment>
<name>A0A6S7IA76_PARCT</name>
<evidence type="ECO:0000313" key="1">
    <source>
        <dbReference type="EMBL" id="CAB4013833.1"/>
    </source>
</evidence>
<gene>
    <name evidence="1" type="ORF">PACLA_8A073945</name>
</gene>
<dbReference type="PROSITE" id="PS01286">
    <property type="entry name" value="FA58C_2"/>
    <property type="match status" value="1"/>
</dbReference>
<dbReference type="SMART" id="SM00231">
    <property type="entry name" value="FA58C"/>
    <property type="match status" value="4"/>
</dbReference>
<dbReference type="Pfam" id="PF00754">
    <property type="entry name" value="F5_F8_type_C"/>
    <property type="match status" value="6"/>
</dbReference>
<dbReference type="FunFam" id="2.60.120.260:FF:000016">
    <property type="entry name" value="Contactin-associated protein-like 4 isoform 1"/>
    <property type="match status" value="1"/>
</dbReference>
<sequence>AQLAVDDNEKWFQVDFLKWTKVTASKTQGHGDDNFYIKTFFMQYSSDGINFRKHKEYGRTKVYPANYDQTTIVEQRLDRVLLVRFLRIIPQEWIGSRVSIRMEFLGSYVDTDWFDPVALGMESSLIVDSQLAVSSFNDSKTSGPGQARLNVNATTQSISTTILHITAYNATMNVTTNITTVKTSYVRHGGWIAAGDDSDPWFQVDFRTNVTVTALVTQGLDSGIAWVTKYTLAYGYDKDDLQDYNVDGEIKVFSANYNASTSVRRDLYPYLIARFVRIKPKIWIEYCALRIEFYGRYEGCENVTPLGMENGTILHSQVTASSTDNYKNSPPLARLNLQETSTHEGGWFAAGDDLYPWLQVDFLQYAKVTAIITQGRQMSTANFVHEFTVSYGNNNKDFQQYDEFGIVKVFTANYDKETTVKQRLTRVIYARFIRLKPTQWESSAAGMRAELVGCYVERDWFELWPLGMESRVVLDFQLSASSSKYSLSGADKGRLNLNYTFNTTTSEIEAYGGWIAADDDSVPWFQVNFITNVTISGIATQGEDEGEAWVTSYEISYGYSKNSLQDYQVDGQVKVFSANIDQNSTVTHDLQRPFVARYIQVKPKSWNSRCGMRVEFYGRFEDQDNSTYLGMTSGLIRDGQITASSQYDWPHRAAVGRLNFAPIPGNAWNGWRPLDADMNPWFQVDFETFATVTSIRTQGLSGSDYWVKTFIVSFGNDGINFQDYIEFGMPKVFIGNYGKIIIIRQRLLNVIFARFVRLKPTDEETYVGLRVEFNGYYIEYDCVDPIPLGLERNLIANSQLKSSSEKDETTRATNARLRLKPVDGERVGAWIASADDGNPWLEVDFKSNATVRGITTQGRYDEAEWVTSYEVSYSIDGITFDTYEENGQVK</sequence>
<accession>A0A6S7IA76</accession>
<dbReference type="PROSITE" id="PS01285">
    <property type="entry name" value="FA58C_1"/>
    <property type="match status" value="2"/>
</dbReference>
<dbReference type="Gene3D" id="2.60.120.260">
    <property type="entry name" value="Galactose-binding domain-like"/>
    <property type="match status" value="6"/>
</dbReference>
<reference evidence="1" key="1">
    <citation type="submission" date="2020-04" db="EMBL/GenBank/DDBJ databases">
        <authorList>
            <person name="Alioto T."/>
            <person name="Alioto T."/>
            <person name="Gomez Garrido J."/>
        </authorList>
    </citation>
    <scope>NUCLEOTIDE SEQUENCE</scope>
    <source>
        <strain evidence="1">A484AB</strain>
    </source>
</reference>
<evidence type="ECO:0000313" key="2">
    <source>
        <dbReference type="Proteomes" id="UP001152795"/>
    </source>
</evidence>
<feature type="non-terminal residue" evidence="1">
    <location>
        <position position="890"/>
    </location>
</feature>
<dbReference type="PANTHER" id="PTHR24543">
    <property type="entry name" value="MULTICOPPER OXIDASE-RELATED"/>
    <property type="match status" value="1"/>
</dbReference>
<keyword evidence="2" id="KW-1185">Reference proteome</keyword>
<protein>
    <submittedName>
        <fullName evidence="1">Uncharacterized protein</fullName>
    </submittedName>
</protein>
<feature type="non-terminal residue" evidence="1">
    <location>
        <position position="1"/>
    </location>
</feature>
<dbReference type="SUPFAM" id="SSF49785">
    <property type="entry name" value="Galactose-binding domain-like"/>
    <property type="match status" value="6"/>
</dbReference>
<dbReference type="CDD" id="cd00057">
    <property type="entry name" value="FA58C"/>
    <property type="match status" value="4"/>
</dbReference>
<dbReference type="EMBL" id="CACRXK020008041">
    <property type="protein sequence ID" value="CAB4013833.1"/>
    <property type="molecule type" value="Genomic_DNA"/>
</dbReference>
<organism evidence="1 2">
    <name type="scientific">Paramuricea clavata</name>
    <name type="common">Red gorgonian</name>
    <name type="synonym">Violescent sea-whip</name>
    <dbReference type="NCBI Taxonomy" id="317549"/>
    <lineage>
        <taxon>Eukaryota</taxon>
        <taxon>Metazoa</taxon>
        <taxon>Cnidaria</taxon>
        <taxon>Anthozoa</taxon>
        <taxon>Octocorallia</taxon>
        <taxon>Malacalcyonacea</taxon>
        <taxon>Plexauridae</taxon>
        <taxon>Paramuricea</taxon>
    </lineage>
</organism>
<dbReference type="PROSITE" id="PS50022">
    <property type="entry name" value="FA58C_3"/>
    <property type="match status" value="6"/>
</dbReference>
<dbReference type="InterPro" id="IPR000421">
    <property type="entry name" value="FA58C"/>
</dbReference>
<dbReference type="InterPro" id="IPR008979">
    <property type="entry name" value="Galactose-bd-like_sf"/>
</dbReference>